<keyword evidence="2" id="KW-1185">Reference proteome</keyword>
<dbReference type="EMBL" id="CAJVQC010060647">
    <property type="protein sequence ID" value="CAG8800999.1"/>
    <property type="molecule type" value="Genomic_DNA"/>
</dbReference>
<dbReference type="Proteomes" id="UP000789920">
    <property type="component" value="Unassembled WGS sequence"/>
</dbReference>
<evidence type="ECO:0000313" key="1">
    <source>
        <dbReference type="EMBL" id="CAG8800999.1"/>
    </source>
</evidence>
<reference evidence="1" key="1">
    <citation type="submission" date="2021-06" db="EMBL/GenBank/DDBJ databases">
        <authorList>
            <person name="Kallberg Y."/>
            <person name="Tangrot J."/>
            <person name="Rosling A."/>
        </authorList>
    </citation>
    <scope>NUCLEOTIDE SEQUENCE</scope>
    <source>
        <strain evidence="1">MA461A</strain>
    </source>
</reference>
<gene>
    <name evidence="1" type="ORF">RPERSI_LOCUS21027</name>
</gene>
<name>A0ACA9RMH6_9GLOM</name>
<organism evidence="1 2">
    <name type="scientific">Racocetra persica</name>
    <dbReference type="NCBI Taxonomy" id="160502"/>
    <lineage>
        <taxon>Eukaryota</taxon>
        <taxon>Fungi</taxon>
        <taxon>Fungi incertae sedis</taxon>
        <taxon>Mucoromycota</taxon>
        <taxon>Glomeromycotina</taxon>
        <taxon>Glomeromycetes</taxon>
        <taxon>Diversisporales</taxon>
        <taxon>Gigasporaceae</taxon>
        <taxon>Racocetra</taxon>
    </lineage>
</organism>
<feature type="non-terminal residue" evidence="1">
    <location>
        <position position="42"/>
    </location>
</feature>
<protein>
    <submittedName>
        <fullName evidence="1">25045_t:CDS:1</fullName>
    </submittedName>
</protein>
<proteinExistence type="predicted"/>
<accession>A0ACA9RMH6</accession>
<evidence type="ECO:0000313" key="2">
    <source>
        <dbReference type="Proteomes" id="UP000789920"/>
    </source>
</evidence>
<comment type="caution">
    <text evidence="1">The sequence shown here is derived from an EMBL/GenBank/DDBJ whole genome shotgun (WGS) entry which is preliminary data.</text>
</comment>
<sequence>MDFKKVLIFSPYNGVTPATFIEHHNVYQASYLTALPHSGSEN</sequence>